<evidence type="ECO:0000256" key="1">
    <source>
        <dbReference type="ARBA" id="ARBA00005750"/>
    </source>
</evidence>
<organism evidence="6 7">
    <name type="scientific">Cohnella silvisoli</name>
    <dbReference type="NCBI Taxonomy" id="2873699"/>
    <lineage>
        <taxon>Bacteria</taxon>
        <taxon>Bacillati</taxon>
        <taxon>Bacillota</taxon>
        <taxon>Bacilli</taxon>
        <taxon>Bacillales</taxon>
        <taxon>Paenibacillaceae</taxon>
        <taxon>Cohnella</taxon>
    </lineage>
</organism>
<keyword evidence="7" id="KW-1185">Reference proteome</keyword>
<proteinExistence type="inferred from homology"/>
<evidence type="ECO:0000256" key="4">
    <source>
        <dbReference type="ARBA" id="ARBA00051722"/>
    </source>
</evidence>
<dbReference type="PANTHER" id="PTHR39181">
    <property type="entry name" value="TYROSINE-PROTEIN PHOSPHATASE YWQE"/>
    <property type="match status" value="1"/>
</dbReference>
<dbReference type="Proteomes" id="UP001493487">
    <property type="component" value="Unassembled WGS sequence"/>
</dbReference>
<protein>
    <recommendedName>
        <fullName evidence="5">Tyrosine-protein phosphatase</fullName>
        <ecNumber evidence="5">3.1.3.48</ecNumber>
    </recommendedName>
</protein>
<dbReference type="PANTHER" id="PTHR39181:SF1">
    <property type="entry name" value="TYROSINE-PROTEIN PHOSPHATASE YWQE"/>
    <property type="match status" value="1"/>
</dbReference>
<dbReference type="Gene3D" id="3.20.20.140">
    <property type="entry name" value="Metal-dependent hydrolases"/>
    <property type="match status" value="1"/>
</dbReference>
<keyword evidence="2 5" id="KW-0378">Hydrolase</keyword>
<evidence type="ECO:0000256" key="2">
    <source>
        <dbReference type="ARBA" id="ARBA00022801"/>
    </source>
</evidence>
<accession>A0ABV1KX96</accession>
<comment type="caution">
    <text evidence="6">The sequence shown here is derived from an EMBL/GenBank/DDBJ whole genome shotgun (WGS) entry which is preliminary data.</text>
</comment>
<keyword evidence="3 5" id="KW-0904">Protein phosphatase</keyword>
<dbReference type="RefSeq" id="WP_232187049.1">
    <property type="nucleotide sequence ID" value="NZ_JAIOAP010000011.1"/>
</dbReference>
<evidence type="ECO:0000256" key="3">
    <source>
        <dbReference type="ARBA" id="ARBA00022912"/>
    </source>
</evidence>
<comment type="similarity">
    <text evidence="1 5">Belongs to the metallo-dependent hydrolases superfamily. CpsB/CapC family.</text>
</comment>
<dbReference type="InterPro" id="IPR016195">
    <property type="entry name" value="Pol/histidinol_Pase-like"/>
</dbReference>
<reference evidence="6 7" key="1">
    <citation type="journal article" date="2023" name="Genome Announc.">
        <title>Pan-Genome Analyses of the Genus Cohnella and Proposal of the Novel Species Cohnella silvisoli sp. nov., Isolated from Forest Soil.</title>
        <authorList>
            <person name="Wang C."/>
            <person name="Mao L."/>
            <person name="Bao G."/>
            <person name="Zhu H."/>
        </authorList>
    </citation>
    <scope>NUCLEOTIDE SEQUENCE [LARGE SCALE GENOMIC DNA]</scope>
    <source>
        <strain evidence="6 7">NL03-T5-1</strain>
    </source>
</reference>
<gene>
    <name evidence="6" type="ORF">QJS35_19990</name>
</gene>
<dbReference type="EC" id="3.1.3.48" evidence="5"/>
<name>A0ABV1KX96_9BACL</name>
<dbReference type="InterPro" id="IPR016667">
    <property type="entry name" value="Caps_polysacc_synth_CpsB/CapC"/>
</dbReference>
<evidence type="ECO:0000256" key="5">
    <source>
        <dbReference type="PIRNR" id="PIRNR016557"/>
    </source>
</evidence>
<dbReference type="Pfam" id="PF19567">
    <property type="entry name" value="CpsB_CapC"/>
    <property type="match status" value="1"/>
</dbReference>
<dbReference type="PIRSF" id="PIRSF016557">
    <property type="entry name" value="Caps_synth_CpsB"/>
    <property type="match status" value="1"/>
</dbReference>
<dbReference type="SUPFAM" id="SSF89550">
    <property type="entry name" value="PHP domain-like"/>
    <property type="match status" value="1"/>
</dbReference>
<evidence type="ECO:0000313" key="7">
    <source>
        <dbReference type="Proteomes" id="UP001493487"/>
    </source>
</evidence>
<sequence>MIDIHTHILPGVDDGAANWDDTLIMARAAVAEGITTIIATPHHANGYYNNRAVEVTEHTLRINEQLIAAGVPVVIRSGQEIRVHDDLLEAWYRGELLPLAGSNYVLIEMPSSRIPKEMNELIHELHIMELVPIIAHPERNAEIVRHPERLAELIKAGAFAQVTTHSLLGGFGRQIEQVAWSLCRSGLIHIVSSDAHHLERRGFRMNEAYTAIRERMGEQWENYFLSNAICVADNKPFGNKPVAAPSSDGVIRRLFSYFSSK</sequence>
<comment type="catalytic activity">
    <reaction evidence="4 5">
        <text>O-phospho-L-tyrosyl-[protein] + H2O = L-tyrosyl-[protein] + phosphate</text>
        <dbReference type="Rhea" id="RHEA:10684"/>
        <dbReference type="Rhea" id="RHEA-COMP:10136"/>
        <dbReference type="Rhea" id="RHEA-COMP:20101"/>
        <dbReference type="ChEBI" id="CHEBI:15377"/>
        <dbReference type="ChEBI" id="CHEBI:43474"/>
        <dbReference type="ChEBI" id="CHEBI:46858"/>
        <dbReference type="ChEBI" id="CHEBI:61978"/>
        <dbReference type="EC" id="3.1.3.48"/>
    </reaction>
</comment>
<evidence type="ECO:0000313" key="6">
    <source>
        <dbReference type="EMBL" id="MEQ4484668.1"/>
    </source>
</evidence>
<dbReference type="EMBL" id="JASKHM010000012">
    <property type="protein sequence ID" value="MEQ4484668.1"/>
    <property type="molecule type" value="Genomic_DNA"/>
</dbReference>